<dbReference type="Gene3D" id="3.40.50.2000">
    <property type="entry name" value="Glycogen Phosphorylase B"/>
    <property type="match status" value="2"/>
</dbReference>
<organism evidence="2 3">
    <name type="scientific">Xylanibacter ruminicola</name>
    <name type="common">Prevotella ruminicola</name>
    <dbReference type="NCBI Taxonomy" id="839"/>
    <lineage>
        <taxon>Bacteria</taxon>
        <taxon>Pseudomonadati</taxon>
        <taxon>Bacteroidota</taxon>
        <taxon>Bacteroidia</taxon>
        <taxon>Bacteroidales</taxon>
        <taxon>Prevotellaceae</taxon>
        <taxon>Xylanibacter</taxon>
    </lineage>
</organism>
<name>A0A9D5P0R2_XYLRU</name>
<dbReference type="GO" id="GO:0016757">
    <property type="term" value="F:glycosyltransferase activity"/>
    <property type="evidence" value="ECO:0007669"/>
    <property type="project" value="InterPro"/>
</dbReference>
<dbReference type="AlphaFoldDB" id="A0A9D5P0R2"/>
<evidence type="ECO:0000313" key="2">
    <source>
        <dbReference type="EMBL" id="MBE6270786.1"/>
    </source>
</evidence>
<protein>
    <submittedName>
        <fullName evidence="2">Glycosyltransferase family 4 protein</fullName>
    </submittedName>
</protein>
<reference evidence="2" key="1">
    <citation type="submission" date="2019-04" db="EMBL/GenBank/DDBJ databases">
        <title>Evolution of Biomass-Degrading Anaerobic Consortia Revealed by Metagenomics.</title>
        <authorList>
            <person name="Peng X."/>
        </authorList>
    </citation>
    <scope>NUCLEOTIDE SEQUENCE</scope>
    <source>
        <strain evidence="2">SIG140</strain>
    </source>
</reference>
<dbReference type="EMBL" id="SUYC01000007">
    <property type="protein sequence ID" value="MBE6270786.1"/>
    <property type="molecule type" value="Genomic_DNA"/>
</dbReference>
<sequence>MRIPKYKIVFCTPAIYSAGGVERIVSSKANYFADQFGYDVTIVVTEGQGAISFFTLSDKVKIINLCLNFEELWGMPFWKKVVLYIGKQRQYKKRLKTILHDVHPDITISTLRREANFINSIDDGSIKIGELHLPRSNYRKNDAKKSNIIKKLFYKWWVSDVVNVFGRFDKLVVLTNNAALEWPELKNIYLIPDPMSLAISKFSSLDNKRVIAVGRYSFEKGYDMLLKIWSIVEKQCTDWRLDVYAMGDPTPYVKMMTELCIDRNRCRLNAGMSNVLDEYLQSSILVQPSRSEGFGLVMVEAMACGLPVVAFDCENGPRSIMRDGEDGFLIPMFDINLFASRLVALMHNESLRYEMGKNGRIKSEQYGIEKVALQWKQLFDELMKKR</sequence>
<evidence type="ECO:0000259" key="1">
    <source>
        <dbReference type="Pfam" id="PF00534"/>
    </source>
</evidence>
<dbReference type="SUPFAM" id="SSF53756">
    <property type="entry name" value="UDP-Glycosyltransferase/glycogen phosphorylase"/>
    <property type="match status" value="1"/>
</dbReference>
<proteinExistence type="predicted"/>
<gene>
    <name evidence="2" type="ORF">E7101_07530</name>
</gene>
<dbReference type="CDD" id="cd03820">
    <property type="entry name" value="GT4_AmsD-like"/>
    <property type="match status" value="1"/>
</dbReference>
<dbReference type="PANTHER" id="PTHR12526">
    <property type="entry name" value="GLYCOSYLTRANSFERASE"/>
    <property type="match status" value="1"/>
</dbReference>
<feature type="domain" description="Glycosyl transferase family 1" evidence="1">
    <location>
        <begin position="205"/>
        <end position="360"/>
    </location>
</feature>
<evidence type="ECO:0000313" key="3">
    <source>
        <dbReference type="Proteomes" id="UP000806522"/>
    </source>
</evidence>
<dbReference type="Pfam" id="PF00534">
    <property type="entry name" value="Glycos_transf_1"/>
    <property type="match status" value="1"/>
</dbReference>
<dbReference type="PANTHER" id="PTHR12526:SF630">
    <property type="entry name" value="GLYCOSYLTRANSFERASE"/>
    <property type="match status" value="1"/>
</dbReference>
<dbReference type="Proteomes" id="UP000806522">
    <property type="component" value="Unassembled WGS sequence"/>
</dbReference>
<dbReference type="InterPro" id="IPR001296">
    <property type="entry name" value="Glyco_trans_1"/>
</dbReference>
<comment type="caution">
    <text evidence="2">The sequence shown here is derived from an EMBL/GenBank/DDBJ whole genome shotgun (WGS) entry which is preliminary data.</text>
</comment>
<accession>A0A9D5P0R2</accession>